<comment type="caution">
    <text evidence="1">The sequence shown here is derived from an EMBL/GenBank/DDBJ whole genome shotgun (WGS) entry which is preliminary data.</text>
</comment>
<dbReference type="RefSeq" id="WP_007049585.1">
    <property type="nucleotide sequence ID" value="NZ_CABKNJ010000003.1"/>
</dbReference>
<dbReference type="EMBL" id="QUSM01000004">
    <property type="protein sequence ID" value="RGD73730.1"/>
    <property type="molecule type" value="Genomic_DNA"/>
</dbReference>
<dbReference type="AlphaFoldDB" id="A0A3E3DWT9"/>
<reference evidence="1 2" key="1">
    <citation type="submission" date="2018-08" db="EMBL/GenBank/DDBJ databases">
        <title>A genome reference for cultivated species of the human gut microbiota.</title>
        <authorList>
            <person name="Zou Y."/>
            <person name="Xue W."/>
            <person name="Luo G."/>
        </authorList>
    </citation>
    <scope>NUCLEOTIDE SEQUENCE [LARGE SCALE GENOMIC DNA]</scope>
    <source>
        <strain evidence="1 2">AM25-6</strain>
    </source>
</reference>
<organism evidence="1 2">
    <name type="scientific">Anaerofustis stercorihominis</name>
    <dbReference type="NCBI Taxonomy" id="214853"/>
    <lineage>
        <taxon>Bacteria</taxon>
        <taxon>Bacillati</taxon>
        <taxon>Bacillota</taxon>
        <taxon>Clostridia</taxon>
        <taxon>Eubacteriales</taxon>
        <taxon>Eubacteriaceae</taxon>
        <taxon>Anaerofustis</taxon>
    </lineage>
</organism>
<evidence type="ECO:0000313" key="1">
    <source>
        <dbReference type="EMBL" id="RGD73730.1"/>
    </source>
</evidence>
<dbReference type="InterPro" id="IPR049215">
    <property type="entry name" value="DUF6809"/>
</dbReference>
<gene>
    <name evidence="1" type="ORF">DW687_08070</name>
</gene>
<dbReference type="Pfam" id="PF20648">
    <property type="entry name" value="DUF6809"/>
    <property type="match status" value="1"/>
</dbReference>
<sequence>MKDSILNEIYYGDFEPIEQFAYSLDEYKKMYYEVCEKENDIRYRLPKELEKDYVNLMNKIFLLEPLAVKDAFIMGFKAGARIMVEVFEE</sequence>
<dbReference type="Proteomes" id="UP000261212">
    <property type="component" value="Unassembled WGS sequence"/>
</dbReference>
<name>A0A3E3DWT9_9FIRM</name>
<dbReference type="GeneID" id="97999968"/>
<accession>A0A3E3DWT9</accession>
<proteinExistence type="predicted"/>
<evidence type="ECO:0000313" key="2">
    <source>
        <dbReference type="Proteomes" id="UP000261212"/>
    </source>
</evidence>
<protein>
    <submittedName>
        <fullName evidence="1">Uncharacterized protein</fullName>
    </submittedName>
</protein>